<feature type="domain" description="Terpene synthase N-terminal" evidence="1">
    <location>
        <begin position="64"/>
        <end position="130"/>
    </location>
</feature>
<dbReference type="EMBL" id="JADCNM010000207">
    <property type="protein sequence ID" value="KAG0449133.1"/>
    <property type="molecule type" value="Genomic_DNA"/>
</dbReference>
<dbReference type="Proteomes" id="UP000639772">
    <property type="component" value="Unassembled WGS sequence"/>
</dbReference>
<evidence type="ECO:0000313" key="2">
    <source>
        <dbReference type="EMBL" id="KAG0449133.1"/>
    </source>
</evidence>
<organism evidence="2 3">
    <name type="scientific">Vanilla planifolia</name>
    <name type="common">Vanilla</name>
    <dbReference type="NCBI Taxonomy" id="51239"/>
    <lineage>
        <taxon>Eukaryota</taxon>
        <taxon>Viridiplantae</taxon>
        <taxon>Streptophyta</taxon>
        <taxon>Embryophyta</taxon>
        <taxon>Tracheophyta</taxon>
        <taxon>Spermatophyta</taxon>
        <taxon>Magnoliopsida</taxon>
        <taxon>Liliopsida</taxon>
        <taxon>Asparagales</taxon>
        <taxon>Orchidaceae</taxon>
        <taxon>Vanilloideae</taxon>
        <taxon>Vanilleae</taxon>
        <taxon>Vanilla</taxon>
    </lineage>
</organism>
<dbReference type="Gene3D" id="1.50.10.130">
    <property type="entry name" value="Terpene synthase, N-terminal domain"/>
    <property type="match status" value="1"/>
</dbReference>
<proteinExistence type="predicted"/>
<gene>
    <name evidence="2" type="ORF">HPP92_027473</name>
</gene>
<dbReference type="OrthoDB" id="1936865at2759"/>
<evidence type="ECO:0000313" key="3">
    <source>
        <dbReference type="Proteomes" id="UP000639772"/>
    </source>
</evidence>
<sequence length="135" mass="15399">MAALLLSHPMLPVGKHHKAPTSTASLTTLSSSEGNVIKNSHFTSAANSPLSTNRRSANYQSTIWLDSYIQSLQIGFTEEKYTSRRMELMEDVRSLIRQPRGIIQQLELFDTLRQIGVAYYFEMEIKDLLEFHGFF</sequence>
<evidence type="ECO:0000259" key="1">
    <source>
        <dbReference type="Pfam" id="PF01397"/>
    </source>
</evidence>
<dbReference type="InterPro" id="IPR008930">
    <property type="entry name" value="Terpenoid_cyclase/PrenylTrfase"/>
</dbReference>
<name>A0A835PCQ5_VANPL</name>
<protein>
    <recommendedName>
        <fullName evidence="1">Terpene synthase N-terminal domain-containing protein</fullName>
    </recommendedName>
</protein>
<dbReference type="Pfam" id="PF01397">
    <property type="entry name" value="Terpene_synth"/>
    <property type="match status" value="1"/>
</dbReference>
<dbReference type="SUPFAM" id="SSF48239">
    <property type="entry name" value="Terpenoid cyclases/Protein prenyltransferases"/>
    <property type="match status" value="1"/>
</dbReference>
<dbReference type="GO" id="GO:0010333">
    <property type="term" value="F:terpene synthase activity"/>
    <property type="evidence" value="ECO:0007669"/>
    <property type="project" value="InterPro"/>
</dbReference>
<dbReference type="InterPro" id="IPR001906">
    <property type="entry name" value="Terpene_synth_N"/>
</dbReference>
<reference evidence="2 3" key="1">
    <citation type="journal article" date="2020" name="Nat. Food">
        <title>A phased Vanilla planifolia genome enables genetic improvement of flavour and production.</title>
        <authorList>
            <person name="Hasing T."/>
            <person name="Tang H."/>
            <person name="Brym M."/>
            <person name="Khazi F."/>
            <person name="Huang T."/>
            <person name="Chambers A.H."/>
        </authorList>
    </citation>
    <scope>NUCLEOTIDE SEQUENCE [LARGE SCALE GENOMIC DNA]</scope>
    <source>
        <tissue evidence="2">Leaf</tissue>
    </source>
</reference>
<accession>A0A835PCQ5</accession>
<dbReference type="InterPro" id="IPR036965">
    <property type="entry name" value="Terpene_synth_N_sf"/>
</dbReference>
<comment type="caution">
    <text evidence="2">The sequence shown here is derived from an EMBL/GenBank/DDBJ whole genome shotgun (WGS) entry which is preliminary data.</text>
</comment>
<dbReference type="AlphaFoldDB" id="A0A835PCQ5"/>